<dbReference type="InterPro" id="IPR025300">
    <property type="entry name" value="BetaGal_jelly_roll_dom"/>
</dbReference>
<evidence type="ECO:0000313" key="13">
    <source>
        <dbReference type="EMBL" id="RAO68099.1"/>
    </source>
</evidence>
<evidence type="ECO:0000256" key="3">
    <source>
        <dbReference type="ARBA" id="ARBA00008335"/>
    </source>
</evidence>
<keyword evidence="14" id="KW-1185">Reference proteome</keyword>
<dbReference type="PANTHER" id="PTHR43709:SF2">
    <property type="entry name" value="DUF453 DOMAIN PROTEIN (AFU_ORTHOLOGUE AFUA_6G00360)"/>
    <property type="match status" value="1"/>
</dbReference>
<feature type="transmembrane region" description="Helical" evidence="11">
    <location>
        <begin position="159"/>
        <end position="181"/>
    </location>
</feature>
<evidence type="ECO:0000256" key="2">
    <source>
        <dbReference type="ARBA" id="ARBA00007673"/>
    </source>
</evidence>
<feature type="transmembrane region" description="Helical" evidence="11">
    <location>
        <begin position="339"/>
        <end position="358"/>
    </location>
</feature>
<dbReference type="GO" id="GO:0016020">
    <property type="term" value="C:membrane"/>
    <property type="evidence" value="ECO:0007669"/>
    <property type="project" value="UniProtKB-SubCell"/>
</dbReference>
<keyword evidence="8 11" id="KW-0472">Membrane</keyword>
<dbReference type="InterPro" id="IPR020846">
    <property type="entry name" value="MFS_dom"/>
</dbReference>
<evidence type="ECO:0000256" key="11">
    <source>
        <dbReference type="SAM" id="Phobius"/>
    </source>
</evidence>
<dbReference type="Pfam" id="PF07690">
    <property type="entry name" value="MFS_1"/>
    <property type="match status" value="1"/>
</dbReference>
<dbReference type="GeneID" id="63793327"/>
<evidence type="ECO:0000256" key="5">
    <source>
        <dbReference type="ARBA" id="ARBA00022692"/>
    </source>
</evidence>
<dbReference type="InterPro" id="IPR007400">
    <property type="entry name" value="PrpF-like"/>
</dbReference>
<feature type="transmembrane region" description="Helical" evidence="11">
    <location>
        <begin position="135"/>
        <end position="153"/>
    </location>
</feature>
<feature type="transmembrane region" description="Helical" evidence="11">
    <location>
        <begin position="105"/>
        <end position="126"/>
    </location>
</feature>
<dbReference type="Pfam" id="PF04303">
    <property type="entry name" value="PrpF"/>
    <property type="match status" value="1"/>
</dbReference>
<dbReference type="Gene3D" id="2.60.120.260">
    <property type="entry name" value="Galactose-binding domain-like"/>
    <property type="match status" value="2"/>
</dbReference>
<gene>
    <name evidence="13" type="ORF">BHQ10_004111</name>
</gene>
<dbReference type="InterPro" id="IPR008979">
    <property type="entry name" value="Galactose-bd-like_sf"/>
</dbReference>
<organism evidence="13 14">
    <name type="scientific">Talaromyces amestolkiae</name>
    <dbReference type="NCBI Taxonomy" id="1196081"/>
    <lineage>
        <taxon>Eukaryota</taxon>
        <taxon>Fungi</taxon>
        <taxon>Dikarya</taxon>
        <taxon>Ascomycota</taxon>
        <taxon>Pezizomycotina</taxon>
        <taxon>Eurotiomycetes</taxon>
        <taxon>Eurotiomycetidae</taxon>
        <taxon>Eurotiales</taxon>
        <taxon>Trichocomaceae</taxon>
        <taxon>Talaromyces</taxon>
        <taxon>Talaromyces sect. Talaromyces</taxon>
    </lineage>
</organism>
<feature type="transmembrane region" description="Helical" evidence="11">
    <location>
        <begin position="72"/>
        <end position="93"/>
    </location>
</feature>
<dbReference type="CDD" id="cd17316">
    <property type="entry name" value="MFS_SV2_like"/>
    <property type="match status" value="1"/>
</dbReference>
<dbReference type="InterPro" id="IPR011701">
    <property type="entry name" value="MFS"/>
</dbReference>
<dbReference type="SUPFAM" id="SSF54506">
    <property type="entry name" value="Diaminopimelate epimerase-like"/>
    <property type="match status" value="2"/>
</dbReference>
<keyword evidence="7 11" id="KW-1133">Transmembrane helix</keyword>
<dbReference type="InterPro" id="IPR018954">
    <property type="entry name" value="Betagal_dom2"/>
</dbReference>
<keyword evidence="5 11" id="KW-0812">Transmembrane</keyword>
<dbReference type="Pfam" id="PF13364">
    <property type="entry name" value="BetaGal_ABD2"/>
    <property type="match status" value="2"/>
</dbReference>
<dbReference type="SUPFAM" id="SSF51011">
    <property type="entry name" value="Glycosyl hydrolase domain"/>
    <property type="match status" value="1"/>
</dbReference>
<dbReference type="PANTHER" id="PTHR43709">
    <property type="entry name" value="ACONITATE ISOMERASE-RELATED"/>
    <property type="match status" value="1"/>
</dbReference>
<evidence type="ECO:0000256" key="10">
    <source>
        <dbReference type="ARBA" id="ARBA00023295"/>
    </source>
</evidence>
<comment type="similarity">
    <text evidence="3">Belongs to the major facilitator superfamily.</text>
</comment>
<dbReference type="PROSITE" id="PS50850">
    <property type="entry name" value="MFS"/>
    <property type="match status" value="1"/>
</dbReference>
<dbReference type="EMBL" id="MIKG01000007">
    <property type="protein sequence ID" value="RAO68099.1"/>
    <property type="molecule type" value="Genomic_DNA"/>
</dbReference>
<dbReference type="Proteomes" id="UP000249363">
    <property type="component" value="Unassembled WGS sequence"/>
</dbReference>
<dbReference type="InterPro" id="IPR036259">
    <property type="entry name" value="MFS_trans_sf"/>
</dbReference>
<name>A0A364KX47_TALAM</name>
<feature type="domain" description="Major facilitator superfamily (MFS) profile" evidence="12">
    <location>
        <begin position="69"/>
        <end position="553"/>
    </location>
</feature>
<dbReference type="Gene3D" id="2.102.20.10">
    <property type="entry name" value="Beta-galactosidase, domain 2"/>
    <property type="match status" value="1"/>
</dbReference>
<evidence type="ECO:0000313" key="14">
    <source>
        <dbReference type="Proteomes" id="UP000249363"/>
    </source>
</evidence>
<reference evidence="13 14" key="1">
    <citation type="journal article" date="2017" name="Biotechnol. Biofuels">
        <title>Differential beta-glucosidase expression as a function of carbon source availability in Talaromyces amestolkiae: a genomic and proteomic approach.</title>
        <authorList>
            <person name="de Eugenio L.I."/>
            <person name="Mendez-Liter J.A."/>
            <person name="Nieto-Dominguez M."/>
            <person name="Alonso L."/>
            <person name="Gil-Munoz J."/>
            <person name="Barriuso J."/>
            <person name="Prieto A."/>
            <person name="Martinez M.J."/>
        </authorList>
    </citation>
    <scope>NUCLEOTIDE SEQUENCE [LARGE SCALE GENOMIC DNA]</scope>
    <source>
        <strain evidence="13 14">CIB</strain>
    </source>
</reference>
<feature type="transmembrane region" description="Helical" evidence="11">
    <location>
        <begin position="409"/>
        <end position="428"/>
    </location>
</feature>
<keyword evidence="6" id="KW-0378">Hydrolase</keyword>
<keyword evidence="4" id="KW-0813">Transport</keyword>
<comment type="subcellular location">
    <subcellularLocation>
        <location evidence="1">Membrane</location>
        <topology evidence="1">Multi-pass membrane protein</topology>
    </subcellularLocation>
</comment>
<dbReference type="SUPFAM" id="SSF103473">
    <property type="entry name" value="MFS general substrate transporter"/>
    <property type="match status" value="1"/>
</dbReference>
<dbReference type="FunFam" id="2.60.120.260:FF:000065">
    <property type="entry name" value="Beta-galactosidase A"/>
    <property type="match status" value="1"/>
</dbReference>
<dbReference type="GO" id="GO:0016853">
    <property type="term" value="F:isomerase activity"/>
    <property type="evidence" value="ECO:0007669"/>
    <property type="project" value="UniProtKB-KW"/>
</dbReference>
<dbReference type="Gene3D" id="1.20.1250.20">
    <property type="entry name" value="MFS general substrate transporter like domains"/>
    <property type="match status" value="1"/>
</dbReference>
<evidence type="ECO:0000256" key="8">
    <source>
        <dbReference type="ARBA" id="ARBA00023136"/>
    </source>
</evidence>
<dbReference type="SUPFAM" id="SSF49785">
    <property type="entry name" value="Galactose-binding domain-like"/>
    <property type="match status" value="2"/>
</dbReference>
<evidence type="ECO:0000256" key="4">
    <source>
        <dbReference type="ARBA" id="ARBA00022448"/>
    </source>
</evidence>
<evidence type="ECO:0000256" key="7">
    <source>
        <dbReference type="ARBA" id="ARBA00022989"/>
    </source>
</evidence>
<dbReference type="Pfam" id="PF10435">
    <property type="entry name" value="BetaGal_dom2"/>
    <property type="match status" value="1"/>
</dbReference>
<feature type="transmembrane region" description="Helical" evidence="11">
    <location>
        <begin position="378"/>
        <end position="397"/>
    </location>
</feature>
<evidence type="ECO:0000256" key="9">
    <source>
        <dbReference type="ARBA" id="ARBA00023235"/>
    </source>
</evidence>
<dbReference type="OrthoDB" id="3936150at2759"/>
<dbReference type="InterPro" id="IPR036833">
    <property type="entry name" value="BetaGal_dom3_sf"/>
</dbReference>
<accession>A0A364KX47</accession>
<dbReference type="GO" id="GO:0004565">
    <property type="term" value="F:beta-galactosidase activity"/>
    <property type="evidence" value="ECO:0007669"/>
    <property type="project" value="UniProtKB-ARBA"/>
</dbReference>
<feature type="transmembrane region" description="Helical" evidence="11">
    <location>
        <begin position="237"/>
        <end position="256"/>
    </location>
</feature>
<protein>
    <recommendedName>
        <fullName evidence="12">Major facilitator superfamily (MFS) profile domain-containing protein</fullName>
    </recommendedName>
</protein>
<dbReference type="RefSeq" id="XP_040732615.1">
    <property type="nucleotide sequence ID" value="XM_040876442.1"/>
</dbReference>
<dbReference type="Gene3D" id="3.10.310.10">
    <property type="entry name" value="Diaminopimelate Epimerase, Chain A, domain 1"/>
    <property type="match status" value="2"/>
</dbReference>
<feature type="transmembrane region" description="Helical" evidence="11">
    <location>
        <begin position="193"/>
        <end position="217"/>
    </location>
</feature>
<keyword evidence="9" id="KW-0413">Isomerase</keyword>
<dbReference type="SMART" id="SM01029">
    <property type="entry name" value="BetaGal_dom2"/>
    <property type="match status" value="1"/>
</dbReference>
<sequence>MEDPIASTTQAPPYVADDKVTKEAELADERSVQHGENDLLQAQIVDQVLAAKMTLINDAIDEIGLTPHQWKLFCLNGFGYAVDSLILLIQSIISSQAILEFQPSFSTGLTIAVYVGMLVGALFWGLSADVIGRRFAFNVSLFISSIFTIVAGASPNWIVLGLFICLSAFGAGGNLVLDTAVFLEYLPSQNQWLITLMACWWGLGQLIAGLFAWAFLPNYSCSDAATCTYDNNKGWRYVWYTSGAFVFVLSVLRVTVVRLQETPKFLVTTGRDAQAVRVLQDIAHKYNRPCGLTVEMLERAGPVRQPSQGNRKLRFSFTELGYHFQGLFVTRKMSLSTTLVWFSWLLIGLAYPLYNVFLPTYLKTRGAEFGASSQYITWRNYALVNFSGIWGPVLAGFMCRSRWFWGRRGTMIIGALITMVFFFAYTQVRTESQNIGFSCTVNFCLNIYYGTLYAYTPEIFPSAHRGTGNGVAIGLNRIMGIVSAIVGKYANEHWRAIYHMKEMTSYDYGAAITQTRELWREKYGELKLQANFLKASPAYLTATAGLSVNGSYGVPKTISVTPVSSGDMNTNFYVVRHGNFISIESTNYTLNVPTSIGNVTIPQLGGSLTLNGRDSKIHVTDYDIAGINMIYSSAEVFTWAKGVGSSRVLILYGGEGETHEVAFPLNTGRPRLIAGSGVSIVQNRSSWVLKWQVTADPTGNFTSSSKERVIVSAGYLLRKVQIFDDTLALTGDVNVTTILEVLSAPASINSLSFNGSPLSTSKTQLGNLAAMVQNHPPDIETPNLSQLQWKFVDSLPEIQLSFNDASYRALAHTSSNNPRNLSTPKSLYAMDYGYHAGSFIYRGHFTANSLETTAWFNVSGGVGFGHSIWLNQTFLGSWTGSVGVQTYVHNLTFPEKLKIEEPYALTVLIDHMGYDEEAAGTDAIKFPRGILNYFISGHKKADIEWRMTGNLGGEQYVDLTRGPLNEGSMYAERQGYHLPNPPDTEWKLVSPVYNGIRKAGVGVFTTSFDLNIPTGWDVPMFIVFNTTSTSTLRDLTGTDQWGSNYRCQLFVNGYQFGKYVSSDIRLTRNEQSGMDLRAVLLIEKLIAMTRLTLGFALPPRFVQRRLGPQATDFVRAFSAIASLHSKKQNSILASYYRGGTSRALIFHKENLPPDTKDWRPVFLGTIGAPDPNGRQLDGMGGGISSLSKICVVAPTDRRDADIEFTFVQVGVKDDRIDYSGNCGNMSSAIGPFAIDTGLVRHSIVSGGNATVSLYNTNTQKIIQATFPVTSDASETVYEGDFAIDGVSGTAAKIQLDFIDPGGSKTGKLLPTGNTIDLIDGVEVTCIDAGNPCIFVLADDLNVDGTMLPYETDERADLLDRLESLRVKGAVAMGMANTTDAVPPSIPKICFVSKPASHKILSGKTVSANELDVVVRAISTGQPHRALPITAGLCVSAAARLEGSVVHACLSAESRVKSEIIVGHPSGKLVVGAQYDGEGKLRKSTVYRTARRLMEGRVFWK</sequence>
<evidence type="ECO:0000259" key="12">
    <source>
        <dbReference type="PROSITE" id="PS50850"/>
    </source>
</evidence>
<dbReference type="SUPFAM" id="SSF117100">
    <property type="entry name" value="Beta-galactosidase LacA, domain 3"/>
    <property type="match status" value="1"/>
</dbReference>
<evidence type="ECO:0000256" key="1">
    <source>
        <dbReference type="ARBA" id="ARBA00004141"/>
    </source>
</evidence>
<comment type="similarity">
    <text evidence="2">Belongs to the PrpF family.</text>
</comment>
<dbReference type="GO" id="GO:0022857">
    <property type="term" value="F:transmembrane transporter activity"/>
    <property type="evidence" value="ECO:0007669"/>
    <property type="project" value="InterPro"/>
</dbReference>
<keyword evidence="10" id="KW-0326">Glycosidase</keyword>
<proteinExistence type="inferred from homology"/>
<comment type="caution">
    <text evidence="13">The sequence shown here is derived from an EMBL/GenBank/DDBJ whole genome shotgun (WGS) entry which is preliminary data.</text>
</comment>
<dbReference type="FunFam" id="1.20.1250.20:FF:000171">
    <property type="entry name" value="MFS general substrate transporter"/>
    <property type="match status" value="1"/>
</dbReference>
<dbReference type="InterPro" id="IPR037110">
    <property type="entry name" value="Betagal_dom2_sf"/>
</dbReference>
<evidence type="ECO:0000256" key="6">
    <source>
        <dbReference type="ARBA" id="ARBA00022801"/>
    </source>
</evidence>